<protein>
    <submittedName>
        <fullName evidence="1">Uncharacterized protein</fullName>
    </submittedName>
</protein>
<keyword evidence="2" id="KW-1185">Reference proteome</keyword>
<accession>A0A7W7PAI2</accession>
<dbReference type="Proteomes" id="UP000560081">
    <property type="component" value="Unassembled WGS sequence"/>
</dbReference>
<proteinExistence type="predicted"/>
<organism evidence="1 2">
    <name type="scientific">Micrococcus flavus</name>
    <dbReference type="NCBI Taxonomy" id="384602"/>
    <lineage>
        <taxon>Bacteria</taxon>
        <taxon>Bacillati</taxon>
        <taxon>Actinomycetota</taxon>
        <taxon>Actinomycetes</taxon>
        <taxon>Micrococcales</taxon>
        <taxon>Micrococcaceae</taxon>
        <taxon>Micrococcus</taxon>
    </lineage>
</organism>
<evidence type="ECO:0000313" key="1">
    <source>
        <dbReference type="EMBL" id="MBB4882048.1"/>
    </source>
</evidence>
<name>A0A7W7PAI2_9MICC</name>
<dbReference type="EMBL" id="JACHMC010000001">
    <property type="protein sequence ID" value="MBB4882048.1"/>
    <property type="molecule type" value="Genomic_DNA"/>
</dbReference>
<gene>
    <name evidence="1" type="ORF">BJ976_000399</name>
</gene>
<reference evidence="1 2" key="1">
    <citation type="submission" date="2020-08" db="EMBL/GenBank/DDBJ databases">
        <title>Sequencing the genomes of 1000 actinobacteria strains.</title>
        <authorList>
            <person name="Klenk H.-P."/>
        </authorList>
    </citation>
    <scope>NUCLEOTIDE SEQUENCE [LARGE SCALE GENOMIC DNA]</scope>
    <source>
        <strain evidence="1 2">DSM 19079</strain>
    </source>
</reference>
<sequence length="217" mass="24090">MTARDTSVPTAELVRRWESAARPAPTVAEVGSMLAERYRARPLAPEILSGGHLQNDEELRDGTQKVLWTITDPVTLLHCARHAFASLDAYLRHLESGRQEEDEAIQAEDGIERADVAYWTGLESPIPEEDHPYGLVLTQHALGQRVTVILEVEDGAVTGFKVEGVLGRMVDEHLEGLVGFPEPDPTFHEAVPVMRRGDPGDEMFVRHLRQAARFGLI</sequence>
<evidence type="ECO:0000313" key="2">
    <source>
        <dbReference type="Proteomes" id="UP000560081"/>
    </source>
</evidence>
<dbReference type="RefSeq" id="WP_221419381.1">
    <property type="nucleotide sequence ID" value="NZ_BMLA01000003.1"/>
</dbReference>
<comment type="caution">
    <text evidence="1">The sequence shown here is derived from an EMBL/GenBank/DDBJ whole genome shotgun (WGS) entry which is preliminary data.</text>
</comment>
<dbReference type="AlphaFoldDB" id="A0A7W7PAI2"/>